<dbReference type="CDD" id="cd18104">
    <property type="entry name" value="SpoU-like_RNA-MTase"/>
    <property type="match status" value="1"/>
</dbReference>
<dbReference type="Gene3D" id="3.40.1280.10">
    <property type="match status" value="1"/>
</dbReference>
<keyword evidence="3" id="KW-0808">Transferase</keyword>
<dbReference type="SMART" id="SM00967">
    <property type="entry name" value="SpoU_sub_bind"/>
    <property type="match status" value="1"/>
</dbReference>
<dbReference type="GO" id="GO:0003723">
    <property type="term" value="F:RNA binding"/>
    <property type="evidence" value="ECO:0007669"/>
    <property type="project" value="InterPro"/>
</dbReference>
<name>A0A1J4T7H7_9BACT</name>
<feature type="domain" description="RNA 2-O ribose methyltransferase substrate binding" evidence="4">
    <location>
        <begin position="30"/>
        <end position="103"/>
    </location>
</feature>
<evidence type="ECO:0000313" key="6">
    <source>
        <dbReference type="Proteomes" id="UP000183192"/>
    </source>
</evidence>
<dbReference type="InterPro" id="IPR029064">
    <property type="entry name" value="Ribosomal_eL30-like_sf"/>
</dbReference>
<dbReference type="STRING" id="1805146.AUJ27_03420"/>
<evidence type="ECO:0000259" key="4">
    <source>
        <dbReference type="SMART" id="SM00967"/>
    </source>
</evidence>
<dbReference type="PANTHER" id="PTHR43191:SF2">
    <property type="entry name" value="RRNA METHYLTRANSFERASE 3, MITOCHONDRIAL"/>
    <property type="match status" value="1"/>
</dbReference>
<dbReference type="Gene3D" id="3.30.1330.30">
    <property type="match status" value="1"/>
</dbReference>
<dbReference type="InterPro" id="IPR001537">
    <property type="entry name" value="SpoU_MeTrfase"/>
</dbReference>
<dbReference type="InterPro" id="IPR013123">
    <property type="entry name" value="SpoU_subst-bd"/>
</dbReference>
<protein>
    <recommendedName>
        <fullName evidence="4">RNA 2-O ribose methyltransferase substrate binding domain-containing protein</fullName>
    </recommendedName>
</protein>
<dbReference type="Pfam" id="PF22435">
    <property type="entry name" value="MRM3-like_sub_bind"/>
    <property type="match status" value="1"/>
</dbReference>
<sequence length="266" mass="29354">MEINSLENPKIKKIIKLRKAKERKKQNFIIIEGHRELLLALKAGIKVKTIFYCASFNANKEKSLPTEIKNNLILDTSPAVFKKISYRENPDGFLVLAEPKEIKLPQIKLSPNPLLIILESVEKPGNLGAILRTADAAGIDGIIINNPKTDIYNPNVIRASQGTVFTSQIALASIKETKAWLKDNNIISLAATPRAQNAYTVADLSRPLAIVMGAEDKGLSQEWLLPAQDKIRIPMKGKIDSLNVSASAAIIIFESLRQRAGLTKIK</sequence>
<reference evidence="5 6" key="1">
    <citation type="journal article" date="2016" name="Environ. Microbiol.">
        <title>Genomic resolution of a cold subsurface aquifer community provides metabolic insights for novel microbes adapted to high CO concentrations.</title>
        <authorList>
            <person name="Probst A.J."/>
            <person name="Castelle C.J."/>
            <person name="Singh A."/>
            <person name="Brown C.T."/>
            <person name="Anantharaman K."/>
            <person name="Sharon I."/>
            <person name="Hug L.A."/>
            <person name="Burstein D."/>
            <person name="Emerson J.B."/>
            <person name="Thomas B.C."/>
            <person name="Banfield J.F."/>
        </authorList>
    </citation>
    <scope>NUCLEOTIDE SEQUENCE [LARGE SCALE GENOMIC DNA]</scope>
    <source>
        <strain evidence="5">CG1_02_37_44</strain>
    </source>
</reference>
<evidence type="ECO:0000256" key="2">
    <source>
        <dbReference type="ARBA" id="ARBA00022603"/>
    </source>
</evidence>
<gene>
    <name evidence="5" type="ORF">AUJ27_03420</name>
</gene>
<dbReference type="InterPro" id="IPR029026">
    <property type="entry name" value="tRNA_m1G_MTases_N"/>
</dbReference>
<comment type="similarity">
    <text evidence="1">Belongs to the class IV-like SAM-binding methyltransferase superfamily. RNA methyltransferase TrmH family.</text>
</comment>
<dbReference type="Proteomes" id="UP000183192">
    <property type="component" value="Unassembled WGS sequence"/>
</dbReference>
<accession>A0A1J4T7H7</accession>
<keyword evidence="2" id="KW-0489">Methyltransferase</keyword>
<dbReference type="InterPro" id="IPR051259">
    <property type="entry name" value="rRNA_Methyltransferase"/>
</dbReference>
<dbReference type="EMBL" id="MNUU01000066">
    <property type="protein sequence ID" value="OIO06867.1"/>
    <property type="molecule type" value="Genomic_DNA"/>
</dbReference>
<organism evidence="5 6">
    <name type="scientific">Candidatus Falkowbacteria bacterium CG1_02_37_44</name>
    <dbReference type="NCBI Taxonomy" id="1805146"/>
    <lineage>
        <taxon>Bacteria</taxon>
        <taxon>Candidatus Falkowiibacteriota</taxon>
    </lineage>
</organism>
<dbReference type="Pfam" id="PF00588">
    <property type="entry name" value="SpoU_methylase"/>
    <property type="match status" value="1"/>
</dbReference>
<dbReference type="SUPFAM" id="SSF75217">
    <property type="entry name" value="alpha/beta knot"/>
    <property type="match status" value="1"/>
</dbReference>
<dbReference type="InterPro" id="IPR029028">
    <property type="entry name" value="Alpha/beta_knot_MTases"/>
</dbReference>
<dbReference type="GO" id="GO:0006396">
    <property type="term" value="P:RNA processing"/>
    <property type="evidence" value="ECO:0007669"/>
    <property type="project" value="InterPro"/>
</dbReference>
<dbReference type="SUPFAM" id="SSF55315">
    <property type="entry name" value="L30e-like"/>
    <property type="match status" value="1"/>
</dbReference>
<dbReference type="GO" id="GO:0008173">
    <property type="term" value="F:RNA methyltransferase activity"/>
    <property type="evidence" value="ECO:0007669"/>
    <property type="project" value="InterPro"/>
</dbReference>
<dbReference type="GO" id="GO:0005737">
    <property type="term" value="C:cytoplasm"/>
    <property type="evidence" value="ECO:0007669"/>
    <property type="project" value="UniProtKB-ARBA"/>
</dbReference>
<dbReference type="PANTHER" id="PTHR43191">
    <property type="entry name" value="RRNA METHYLTRANSFERASE 3"/>
    <property type="match status" value="1"/>
</dbReference>
<evidence type="ECO:0000256" key="3">
    <source>
        <dbReference type="ARBA" id="ARBA00022679"/>
    </source>
</evidence>
<dbReference type="GO" id="GO:0032259">
    <property type="term" value="P:methylation"/>
    <property type="evidence" value="ECO:0007669"/>
    <property type="project" value="UniProtKB-KW"/>
</dbReference>
<comment type="caution">
    <text evidence="5">The sequence shown here is derived from an EMBL/GenBank/DDBJ whole genome shotgun (WGS) entry which is preliminary data.</text>
</comment>
<dbReference type="AlphaFoldDB" id="A0A1J4T7H7"/>
<evidence type="ECO:0000313" key="5">
    <source>
        <dbReference type="EMBL" id="OIO06867.1"/>
    </source>
</evidence>
<evidence type="ECO:0000256" key="1">
    <source>
        <dbReference type="ARBA" id="ARBA00007228"/>
    </source>
</evidence>
<dbReference type="InterPro" id="IPR053888">
    <property type="entry name" value="MRM3-like_sub_bind"/>
</dbReference>
<proteinExistence type="inferred from homology"/>